<dbReference type="AlphaFoldDB" id="W2WZ42"/>
<name>W2WZ42_PHYNI</name>
<dbReference type="OrthoDB" id="163254at2759"/>
<gene>
    <name evidence="3" type="ORF">F441_09698</name>
</gene>
<protein>
    <submittedName>
        <fullName evidence="3">Uncharacterized protein</fullName>
    </submittedName>
</protein>
<dbReference type="Proteomes" id="UP000018958">
    <property type="component" value="Unassembled WGS sequence"/>
</dbReference>
<reference evidence="3 4" key="1">
    <citation type="submission" date="2013-11" db="EMBL/GenBank/DDBJ databases">
        <title>The Genome Sequence of Phytophthora parasitica CJ01A1.</title>
        <authorList>
            <consortium name="The Broad Institute Genomics Platform"/>
            <person name="Russ C."/>
            <person name="Tyler B."/>
            <person name="Panabieres F."/>
            <person name="Shan W."/>
            <person name="Tripathy S."/>
            <person name="Grunwald N."/>
            <person name="Machado M."/>
            <person name="Johnson C.S."/>
            <person name="Walker B."/>
            <person name="Young S.K."/>
            <person name="Zeng Q."/>
            <person name="Gargeya S."/>
            <person name="Fitzgerald M."/>
            <person name="Haas B."/>
            <person name="Abouelleil A."/>
            <person name="Allen A.W."/>
            <person name="Alvarado L."/>
            <person name="Arachchi H.M."/>
            <person name="Berlin A.M."/>
            <person name="Chapman S.B."/>
            <person name="Gainer-Dewar J."/>
            <person name="Goldberg J."/>
            <person name="Griggs A."/>
            <person name="Gujja S."/>
            <person name="Hansen M."/>
            <person name="Howarth C."/>
            <person name="Imamovic A."/>
            <person name="Ireland A."/>
            <person name="Larimer J."/>
            <person name="McCowan C."/>
            <person name="Murphy C."/>
            <person name="Pearson M."/>
            <person name="Poon T.W."/>
            <person name="Priest M."/>
            <person name="Roberts A."/>
            <person name="Saif S."/>
            <person name="Shea T."/>
            <person name="Sisk P."/>
            <person name="Sykes S."/>
            <person name="Wortman J."/>
            <person name="Nusbaum C."/>
            <person name="Birren B."/>
        </authorList>
    </citation>
    <scope>NUCLEOTIDE SEQUENCE [LARGE SCALE GENOMIC DNA]</scope>
    <source>
        <strain evidence="3 4">CJ01A1</strain>
    </source>
</reference>
<evidence type="ECO:0000256" key="2">
    <source>
        <dbReference type="SAM" id="Phobius"/>
    </source>
</evidence>
<accession>W2WZ42</accession>
<sequence>MFREVRANANVLVALLHDRQSSRSYSLPSAQTGTTELLAMILTVTRDPSASNITFMHGARLQACIPHPLPDDRSGQLELLAASGSYSQSTVHTVNTPRPIRHQTRLIAGLLHKTSVQPIEPDLTKVSSRRDPMNVGKSSTIHQGDSGTNANGTQTKQVVLQGLQLLFHCEYLALVEYIECVVPIAFVTYKSVLEQLPNIVYYPGGAGNWGIYAVVNILVFAALDVMSFLMLNQFLQRKFAFSPLYLVAFVLETQFYIVQAKLFLSMVILLSYELAHLGVDFSFRFEWLR</sequence>
<evidence type="ECO:0000313" key="4">
    <source>
        <dbReference type="Proteomes" id="UP000018958"/>
    </source>
</evidence>
<feature type="compositionally biased region" description="Polar residues" evidence="1">
    <location>
        <begin position="136"/>
        <end position="149"/>
    </location>
</feature>
<feature type="transmembrane region" description="Helical" evidence="2">
    <location>
        <begin position="171"/>
        <end position="189"/>
    </location>
</feature>
<dbReference type="EMBL" id="ANIX01001953">
    <property type="protein sequence ID" value="ETP15582.1"/>
    <property type="molecule type" value="Genomic_DNA"/>
</dbReference>
<evidence type="ECO:0000256" key="1">
    <source>
        <dbReference type="SAM" id="MobiDB-lite"/>
    </source>
</evidence>
<evidence type="ECO:0000313" key="3">
    <source>
        <dbReference type="EMBL" id="ETP15582.1"/>
    </source>
</evidence>
<keyword evidence="2" id="KW-0812">Transmembrane</keyword>
<comment type="caution">
    <text evidence="3">The sequence shown here is derived from an EMBL/GenBank/DDBJ whole genome shotgun (WGS) entry which is preliminary data.</text>
</comment>
<feature type="transmembrane region" description="Helical" evidence="2">
    <location>
        <begin position="239"/>
        <end position="257"/>
    </location>
</feature>
<keyword evidence="2" id="KW-1133">Transmembrane helix</keyword>
<proteinExistence type="predicted"/>
<feature type="region of interest" description="Disordered" evidence="1">
    <location>
        <begin position="126"/>
        <end position="149"/>
    </location>
</feature>
<feature type="transmembrane region" description="Helical" evidence="2">
    <location>
        <begin position="209"/>
        <end position="232"/>
    </location>
</feature>
<organism evidence="3 4">
    <name type="scientific">Phytophthora nicotianae CJ01A1</name>
    <dbReference type="NCBI Taxonomy" id="1317063"/>
    <lineage>
        <taxon>Eukaryota</taxon>
        <taxon>Sar</taxon>
        <taxon>Stramenopiles</taxon>
        <taxon>Oomycota</taxon>
        <taxon>Peronosporomycetes</taxon>
        <taxon>Peronosporales</taxon>
        <taxon>Peronosporaceae</taxon>
        <taxon>Phytophthora</taxon>
    </lineage>
</organism>
<keyword evidence="2" id="KW-0472">Membrane</keyword>